<protein>
    <recommendedName>
        <fullName evidence="3">Pilus assembly protein PilY</fullName>
    </recommendedName>
</protein>
<feature type="non-terminal residue" evidence="1">
    <location>
        <position position="154"/>
    </location>
</feature>
<accession>A0A3D2SQJ6</accession>
<sequence>DAVYAIYDYDIFPNGANYPVGTQASPLIATRTLAVASDVASTSKLKLITATTSASNNTGAIVNKTSGWGGWYYKLTTKFNGNTENESVIKGLSPLIAMGGALYVTMFDSADNGTSSSCGAGVKGNSYTKRMCLPTGVCSLDADYTYNLGSGIVA</sequence>
<dbReference type="Proteomes" id="UP000263596">
    <property type="component" value="Unassembled WGS sequence"/>
</dbReference>
<evidence type="ECO:0008006" key="3">
    <source>
        <dbReference type="Google" id="ProtNLM"/>
    </source>
</evidence>
<name>A0A3D2SQJ6_9GAMM</name>
<dbReference type="AlphaFoldDB" id="A0A3D2SQJ6"/>
<organism evidence="1 2">
    <name type="scientific">Acinetobacter ursingii</name>
    <dbReference type="NCBI Taxonomy" id="108980"/>
    <lineage>
        <taxon>Bacteria</taxon>
        <taxon>Pseudomonadati</taxon>
        <taxon>Pseudomonadota</taxon>
        <taxon>Gammaproteobacteria</taxon>
        <taxon>Moraxellales</taxon>
        <taxon>Moraxellaceae</taxon>
        <taxon>Acinetobacter</taxon>
    </lineage>
</organism>
<dbReference type="EMBL" id="DPVE01000205">
    <property type="protein sequence ID" value="HCK30835.1"/>
    <property type="molecule type" value="Genomic_DNA"/>
</dbReference>
<evidence type="ECO:0000313" key="2">
    <source>
        <dbReference type="Proteomes" id="UP000263596"/>
    </source>
</evidence>
<evidence type="ECO:0000313" key="1">
    <source>
        <dbReference type="EMBL" id="HCK30835.1"/>
    </source>
</evidence>
<proteinExistence type="predicted"/>
<gene>
    <name evidence="1" type="ORF">DHW29_12050</name>
</gene>
<reference evidence="1 2" key="1">
    <citation type="journal article" date="2018" name="Nat. Biotechnol.">
        <title>A standardized bacterial taxonomy based on genome phylogeny substantially revises the tree of life.</title>
        <authorList>
            <person name="Parks D.H."/>
            <person name="Chuvochina M."/>
            <person name="Waite D.W."/>
            <person name="Rinke C."/>
            <person name="Skarshewski A."/>
            <person name="Chaumeil P.A."/>
            <person name="Hugenholtz P."/>
        </authorList>
    </citation>
    <scope>NUCLEOTIDE SEQUENCE [LARGE SCALE GENOMIC DNA]</scope>
    <source>
        <strain evidence="1">UBA9669</strain>
    </source>
</reference>
<comment type="caution">
    <text evidence="1">The sequence shown here is derived from an EMBL/GenBank/DDBJ whole genome shotgun (WGS) entry which is preliminary data.</text>
</comment>
<feature type="non-terminal residue" evidence="1">
    <location>
        <position position="1"/>
    </location>
</feature>